<proteinExistence type="predicted"/>
<dbReference type="EMBL" id="OCNE01000031">
    <property type="protein sequence ID" value="SOD67504.1"/>
    <property type="molecule type" value="Genomic_DNA"/>
</dbReference>
<name>A0A286E9H3_9ACTN</name>
<dbReference type="Proteomes" id="UP000219072">
    <property type="component" value="Unassembled WGS sequence"/>
</dbReference>
<protein>
    <submittedName>
        <fullName evidence="1">Uncharacterized protein</fullName>
    </submittedName>
</protein>
<organism evidence="1 2">
    <name type="scientific">Streptomyces zhaozhouensis</name>
    <dbReference type="NCBI Taxonomy" id="1300267"/>
    <lineage>
        <taxon>Bacteria</taxon>
        <taxon>Bacillati</taxon>
        <taxon>Actinomycetota</taxon>
        <taxon>Actinomycetes</taxon>
        <taxon>Kitasatosporales</taxon>
        <taxon>Streptomycetaceae</taxon>
        <taxon>Streptomyces</taxon>
    </lineage>
</organism>
<gene>
    <name evidence="1" type="ORF">SAMN06297387_13139</name>
</gene>
<dbReference type="RefSeq" id="WP_097234028.1">
    <property type="nucleotide sequence ID" value="NZ_OCNE01000031.1"/>
</dbReference>
<reference evidence="1 2" key="1">
    <citation type="submission" date="2017-09" db="EMBL/GenBank/DDBJ databases">
        <authorList>
            <person name="Ehlers B."/>
            <person name="Leendertz F.H."/>
        </authorList>
    </citation>
    <scope>NUCLEOTIDE SEQUENCE [LARGE SCALE GENOMIC DNA]</scope>
    <source>
        <strain evidence="1 2">CGMCC 4.7095</strain>
    </source>
</reference>
<keyword evidence="2" id="KW-1185">Reference proteome</keyword>
<dbReference type="AlphaFoldDB" id="A0A286E9H3"/>
<evidence type="ECO:0000313" key="1">
    <source>
        <dbReference type="EMBL" id="SOD67504.1"/>
    </source>
</evidence>
<evidence type="ECO:0000313" key="2">
    <source>
        <dbReference type="Proteomes" id="UP000219072"/>
    </source>
</evidence>
<sequence>MATHSYDTVTSTIHRWRVPAPEGRGAAWQDIDTALEMAWQVYAEHHGLDPRGDRPGDYCRLAVVDDDIVITVVSDQVTGH</sequence>
<accession>A0A286E9H3</accession>
<dbReference type="OrthoDB" id="4317388at2"/>